<dbReference type="PIRSF" id="PIRSF039014">
    <property type="entry name" value="OTR_cyc"/>
    <property type="match status" value="1"/>
</dbReference>
<dbReference type="Pfam" id="PF13435">
    <property type="entry name" value="Cytochrome_C554"/>
    <property type="match status" value="1"/>
</dbReference>
<dbReference type="InterPro" id="IPR024673">
    <property type="entry name" value="Octahem_Cyt_c"/>
</dbReference>
<organism evidence="4 5">
    <name type="scientific">Desulfuromusa kysingii</name>
    <dbReference type="NCBI Taxonomy" id="37625"/>
    <lineage>
        <taxon>Bacteria</taxon>
        <taxon>Pseudomonadati</taxon>
        <taxon>Thermodesulfobacteriota</taxon>
        <taxon>Desulfuromonadia</taxon>
        <taxon>Desulfuromonadales</taxon>
        <taxon>Geopsychrobacteraceae</taxon>
        <taxon>Desulfuromusa</taxon>
    </lineage>
</organism>
<reference evidence="4 5" key="1">
    <citation type="submission" date="2016-10" db="EMBL/GenBank/DDBJ databases">
        <authorList>
            <person name="de Groot N.N."/>
        </authorList>
    </citation>
    <scope>NUCLEOTIDE SEQUENCE [LARGE SCALE GENOMIC DNA]</scope>
    <source>
        <strain evidence="4 5">DSM 7343</strain>
    </source>
</reference>
<dbReference type="AlphaFoldDB" id="A0A1H3W0G1"/>
<feature type="signal peptide" evidence="2">
    <location>
        <begin position="1"/>
        <end position="25"/>
    </location>
</feature>
<evidence type="ECO:0000256" key="2">
    <source>
        <dbReference type="SAM" id="SignalP"/>
    </source>
</evidence>
<dbReference type="NCBIfam" id="TIGR04315">
    <property type="entry name" value="octaheme_Shew"/>
    <property type="match status" value="1"/>
</dbReference>
<keyword evidence="5" id="KW-1185">Reference proteome</keyword>
<feature type="domain" description="Cytochrome c-552/4" evidence="3">
    <location>
        <begin position="45"/>
        <end position="126"/>
    </location>
</feature>
<dbReference type="EMBL" id="FNQN01000001">
    <property type="protein sequence ID" value="SDZ79798.1"/>
    <property type="molecule type" value="Genomic_DNA"/>
</dbReference>
<dbReference type="Gene3D" id="1.10.1130.10">
    <property type="entry name" value="Flavocytochrome C3, Chain A"/>
    <property type="match status" value="1"/>
</dbReference>
<name>A0A1H3W0G1_9BACT</name>
<dbReference type="InterPro" id="IPR051829">
    <property type="entry name" value="Multiheme_Cytochr_ET"/>
</dbReference>
<accession>A0A1H3W0G1</accession>
<dbReference type="SUPFAM" id="SSF48695">
    <property type="entry name" value="Multiheme cytochromes"/>
    <property type="match status" value="1"/>
</dbReference>
<dbReference type="GO" id="GO:0016491">
    <property type="term" value="F:oxidoreductase activity"/>
    <property type="evidence" value="ECO:0007669"/>
    <property type="project" value="TreeGrafter"/>
</dbReference>
<gene>
    <name evidence="4" type="ORF">SAMN05660420_00361</name>
</gene>
<protein>
    <submittedName>
        <fullName evidence="4">Octaheme c-type cytochrome, tetrathionate reductase family</fullName>
    </submittedName>
</protein>
<dbReference type="InterPro" id="IPR023155">
    <property type="entry name" value="Cyt_c-552/4"/>
</dbReference>
<evidence type="ECO:0000259" key="3">
    <source>
        <dbReference type="Pfam" id="PF13435"/>
    </source>
</evidence>
<dbReference type="OrthoDB" id="9788513at2"/>
<dbReference type="Proteomes" id="UP000199409">
    <property type="component" value="Unassembled WGS sequence"/>
</dbReference>
<dbReference type="PANTHER" id="PTHR35038:SF5">
    <property type="entry name" value="CYTOCHROME C-TYPE PROTEIN NRFB"/>
    <property type="match status" value="1"/>
</dbReference>
<evidence type="ECO:0000313" key="5">
    <source>
        <dbReference type="Proteomes" id="UP000199409"/>
    </source>
</evidence>
<dbReference type="STRING" id="37625.SAMN05660420_00361"/>
<evidence type="ECO:0000313" key="4">
    <source>
        <dbReference type="EMBL" id="SDZ79798.1"/>
    </source>
</evidence>
<feature type="chain" id="PRO_5011719630" evidence="2">
    <location>
        <begin position="26"/>
        <end position="476"/>
    </location>
</feature>
<dbReference type="Pfam" id="PF11783">
    <property type="entry name" value="Cytochrome_cB"/>
    <property type="match status" value="1"/>
</dbReference>
<dbReference type="PANTHER" id="PTHR35038">
    <property type="entry name" value="DISSIMILATORY SULFITE REDUCTASE SIRA"/>
    <property type="match status" value="1"/>
</dbReference>
<sequence>MKKVSQKLIFCFMTLVLIGAGSVSAEDHSDFFEGPFNSGPEVTKACLECHEDAATQVMGTTHWTWESEQIIDGKKVLRGKKNVMNNFCVSVPSNEPRCTSCHVGYGWKDANFDFSDQSRVDCLVCHDTTGTYVKSAAGAGNPAGYTGNAKFDKNPVDLLKVAQNVGVPERDDCLVCHAYGGGGNNVKHGDIGRALIEPTKDVDFHMGTDSLDFSCQECHTTEEHNIAGGSLIVSPNNTSKVTCEQCHDNSPHNESILNQHSAKVACQTCHIPFYAKVDGTKMTWDWSQSAQRTKENMEEIEHGHKVFIAKKGRFTYEQNVVPEYRWYNGTADAYNFGDKMDPNVVTALNEPLGDINDVNAKIMPFKVHRGKQVYDTTNNYFITPKVWGPKGDKEAYWNNFLKKDPQEAWKVASAAGMKATGLDFSGNIGFAPTETYWSINHMVASADKALECLDCHGDSGRLNWTELGYKGDPLGK</sequence>
<keyword evidence="1 2" id="KW-0732">Signal</keyword>
<evidence type="ECO:0000256" key="1">
    <source>
        <dbReference type="ARBA" id="ARBA00022729"/>
    </source>
</evidence>
<proteinExistence type="predicted"/>
<dbReference type="InterPro" id="IPR036280">
    <property type="entry name" value="Multihaem_cyt_sf"/>
</dbReference>